<dbReference type="EMBL" id="CM047902">
    <property type="protein sequence ID" value="KAJ0094341.1"/>
    <property type="molecule type" value="Genomic_DNA"/>
</dbReference>
<dbReference type="Proteomes" id="UP001164250">
    <property type="component" value="Chromosome 6"/>
</dbReference>
<keyword evidence="2" id="KW-1185">Reference proteome</keyword>
<evidence type="ECO:0000313" key="1">
    <source>
        <dbReference type="EMBL" id="KAJ0094341.1"/>
    </source>
</evidence>
<proteinExistence type="predicted"/>
<name>A0ACC1B621_9ROSI</name>
<protein>
    <submittedName>
        <fullName evidence="1">Uncharacterized protein</fullName>
    </submittedName>
</protein>
<reference evidence="2" key="1">
    <citation type="journal article" date="2023" name="G3 (Bethesda)">
        <title>Genome assembly and association tests identify interacting loci associated with vigor, precocity, and sex in interspecific pistachio rootstocks.</title>
        <authorList>
            <person name="Palmer W."/>
            <person name="Jacygrad E."/>
            <person name="Sagayaradj S."/>
            <person name="Cavanaugh K."/>
            <person name="Han R."/>
            <person name="Bertier L."/>
            <person name="Beede B."/>
            <person name="Kafkas S."/>
            <person name="Golino D."/>
            <person name="Preece J."/>
            <person name="Michelmore R."/>
        </authorList>
    </citation>
    <scope>NUCLEOTIDE SEQUENCE [LARGE SCALE GENOMIC DNA]</scope>
</reference>
<organism evidence="1 2">
    <name type="scientific">Pistacia atlantica</name>
    <dbReference type="NCBI Taxonomy" id="434234"/>
    <lineage>
        <taxon>Eukaryota</taxon>
        <taxon>Viridiplantae</taxon>
        <taxon>Streptophyta</taxon>
        <taxon>Embryophyta</taxon>
        <taxon>Tracheophyta</taxon>
        <taxon>Spermatophyta</taxon>
        <taxon>Magnoliopsida</taxon>
        <taxon>eudicotyledons</taxon>
        <taxon>Gunneridae</taxon>
        <taxon>Pentapetalae</taxon>
        <taxon>rosids</taxon>
        <taxon>malvids</taxon>
        <taxon>Sapindales</taxon>
        <taxon>Anacardiaceae</taxon>
        <taxon>Pistacia</taxon>
    </lineage>
</organism>
<comment type="caution">
    <text evidence="1">The sequence shown here is derived from an EMBL/GenBank/DDBJ whole genome shotgun (WGS) entry which is preliminary data.</text>
</comment>
<gene>
    <name evidence="1" type="ORF">Patl1_15922</name>
</gene>
<accession>A0ACC1B621</accession>
<evidence type="ECO:0000313" key="2">
    <source>
        <dbReference type="Proteomes" id="UP001164250"/>
    </source>
</evidence>
<sequence length="434" mass="48013">MAMITITSNCKTSLSQTLPYGSNNNKLQRKGQKDGEIGVFSAEKYFNGAMDDIPRIVKVGARNYPYVKDQERTDPTLVKPRIQAAGTPSVRSESSWNSQTALMQSVLKHNNPNPSTKKTKKLQGNRFFAGLRCKCYCSDKDSVDINEHGGETNFKRSADNGTVQAKTINTTEPISKPAVKENCFSFPSMSSETIKIHSQEIEEEKPRKSIEVFGCPMVEKRNKSLSVERRETMLCWEDASPRREEIEFSATSHGDNYFETESDASSDLFEIESLTGKAAYAPSEASIEWSVVTASAADFSVMSDCEEVRAAVSAKSPVKTFSNIAKTRSITAELPKGRRPSILLGCKNEKAVRVAGDAQLTSPNQKANNNYEPRIRRTSDSFASAVAVTRLQAETKITDFDSRQRQHALAAAASRTHSLPRSISPRASHLLYIQ</sequence>